<proteinExistence type="predicted"/>
<dbReference type="EMBL" id="FNUC01000004">
    <property type="protein sequence ID" value="SEF18835.1"/>
    <property type="molecule type" value="Genomic_DNA"/>
</dbReference>
<evidence type="ECO:0000313" key="4">
    <source>
        <dbReference type="Proteomes" id="UP000181980"/>
    </source>
</evidence>
<keyword evidence="4" id="KW-1185">Reference proteome</keyword>
<gene>
    <name evidence="3" type="ORF">SAMN04488561_6906</name>
</gene>
<feature type="domain" description="Gfo/Idh/MocA-like oxidoreductase N-terminal" evidence="1">
    <location>
        <begin position="3"/>
        <end position="121"/>
    </location>
</feature>
<dbReference type="InterPro" id="IPR051450">
    <property type="entry name" value="Gfo/Idh/MocA_Oxidoreductases"/>
</dbReference>
<evidence type="ECO:0000313" key="3">
    <source>
        <dbReference type="EMBL" id="SEF18835.1"/>
    </source>
</evidence>
<dbReference type="RefSeq" id="WP_069111404.1">
    <property type="nucleotide sequence ID" value="NZ_FNUC01000004.1"/>
</dbReference>
<dbReference type="GO" id="GO:0000166">
    <property type="term" value="F:nucleotide binding"/>
    <property type="evidence" value="ECO:0007669"/>
    <property type="project" value="InterPro"/>
</dbReference>
<dbReference type="InterPro" id="IPR036291">
    <property type="entry name" value="NAD(P)-bd_dom_sf"/>
</dbReference>
<dbReference type="AlphaFoldDB" id="A0A1H5PYM4"/>
<sequence>MIRLAVLGAAHGHVGYALDEAARRDDVTLVAAAEPDAASRAAFLAGLGDVPVYDDIATLLHRHEVDVAVVAGVYAQRGAAAVAALEAGAHVLADKPLCTSLEQLDAVASAAARAGRHVSVMFEKRFHPVTLAARRLVDDGVLGGLALVASTAPHQLRLPDRPPWFVRRDGYGGIAGDLPVHDVDLVLALSGATSGTVAALTGNSRPDVHPDVDDHVAVLLRAGSVAATIEASWLSPEADELHGHYRMRLTGSSGTAELDWGYGTLRVATHDRAPWTEPLPAGRPPAAYFFDALAAGAEPEISTAASLLATRVALLAQASAEAGGTQLPWPATGRE</sequence>
<dbReference type="InterPro" id="IPR000683">
    <property type="entry name" value="Gfo/Idh/MocA-like_OxRdtase_N"/>
</dbReference>
<evidence type="ECO:0000259" key="2">
    <source>
        <dbReference type="Pfam" id="PF22725"/>
    </source>
</evidence>
<dbReference type="PANTHER" id="PTHR43377">
    <property type="entry name" value="BILIVERDIN REDUCTASE A"/>
    <property type="match status" value="1"/>
</dbReference>
<dbReference type="Gene3D" id="3.30.360.10">
    <property type="entry name" value="Dihydrodipicolinate Reductase, domain 2"/>
    <property type="match status" value="1"/>
</dbReference>
<evidence type="ECO:0000259" key="1">
    <source>
        <dbReference type="Pfam" id="PF01408"/>
    </source>
</evidence>
<dbReference type="Pfam" id="PF22725">
    <property type="entry name" value="GFO_IDH_MocA_C3"/>
    <property type="match status" value="1"/>
</dbReference>
<protein>
    <submittedName>
        <fullName evidence="3">Predicted dehydrogenase</fullName>
    </submittedName>
</protein>
<dbReference type="InterPro" id="IPR055170">
    <property type="entry name" value="GFO_IDH_MocA-like_dom"/>
</dbReference>
<dbReference type="Proteomes" id="UP000181980">
    <property type="component" value="Unassembled WGS sequence"/>
</dbReference>
<dbReference type="Gene3D" id="3.40.50.720">
    <property type="entry name" value="NAD(P)-binding Rossmann-like Domain"/>
    <property type="match status" value="1"/>
</dbReference>
<accession>A0A1H5PYM4</accession>
<dbReference type="SUPFAM" id="SSF55347">
    <property type="entry name" value="Glyceraldehyde-3-phosphate dehydrogenase-like, C-terminal domain"/>
    <property type="match status" value="1"/>
</dbReference>
<dbReference type="SUPFAM" id="SSF51735">
    <property type="entry name" value="NAD(P)-binding Rossmann-fold domains"/>
    <property type="match status" value="1"/>
</dbReference>
<dbReference type="PANTHER" id="PTHR43377:SF1">
    <property type="entry name" value="BILIVERDIN REDUCTASE A"/>
    <property type="match status" value="1"/>
</dbReference>
<name>A0A1H5PYM4_9ACTN</name>
<dbReference type="STRING" id="561176.SAMN04488561_6906"/>
<reference evidence="4" key="1">
    <citation type="submission" date="2016-10" db="EMBL/GenBank/DDBJ databases">
        <authorList>
            <person name="Varghese N."/>
            <person name="Submissions S."/>
        </authorList>
    </citation>
    <scope>NUCLEOTIDE SEQUENCE [LARGE SCALE GENOMIC DNA]</scope>
    <source>
        <strain evidence="4">DSM 45237</strain>
    </source>
</reference>
<dbReference type="OrthoDB" id="256869at2"/>
<organism evidence="3 4">
    <name type="scientific">Jiangella alba</name>
    <dbReference type="NCBI Taxonomy" id="561176"/>
    <lineage>
        <taxon>Bacteria</taxon>
        <taxon>Bacillati</taxon>
        <taxon>Actinomycetota</taxon>
        <taxon>Actinomycetes</taxon>
        <taxon>Jiangellales</taxon>
        <taxon>Jiangellaceae</taxon>
        <taxon>Jiangella</taxon>
    </lineage>
</organism>
<dbReference type="Pfam" id="PF01408">
    <property type="entry name" value="GFO_IDH_MocA"/>
    <property type="match status" value="1"/>
</dbReference>
<feature type="domain" description="GFO/IDH/MocA-like oxidoreductase" evidence="2">
    <location>
        <begin position="131"/>
        <end position="256"/>
    </location>
</feature>